<gene>
    <name evidence="2" type="ORF">E2562_020599</name>
</gene>
<organism evidence="2 3">
    <name type="scientific">Oryza meyeriana var. granulata</name>
    <dbReference type="NCBI Taxonomy" id="110450"/>
    <lineage>
        <taxon>Eukaryota</taxon>
        <taxon>Viridiplantae</taxon>
        <taxon>Streptophyta</taxon>
        <taxon>Embryophyta</taxon>
        <taxon>Tracheophyta</taxon>
        <taxon>Spermatophyta</taxon>
        <taxon>Magnoliopsida</taxon>
        <taxon>Liliopsida</taxon>
        <taxon>Poales</taxon>
        <taxon>Poaceae</taxon>
        <taxon>BOP clade</taxon>
        <taxon>Oryzoideae</taxon>
        <taxon>Oryzeae</taxon>
        <taxon>Oryzinae</taxon>
        <taxon>Oryza</taxon>
        <taxon>Oryza meyeriana</taxon>
    </lineage>
</organism>
<evidence type="ECO:0000313" key="3">
    <source>
        <dbReference type="Proteomes" id="UP000479710"/>
    </source>
</evidence>
<evidence type="ECO:0000313" key="2">
    <source>
        <dbReference type="EMBL" id="KAF0917487.1"/>
    </source>
</evidence>
<dbReference type="EMBL" id="SPHZ02000005">
    <property type="protein sequence ID" value="KAF0917487.1"/>
    <property type="molecule type" value="Genomic_DNA"/>
</dbReference>
<dbReference type="Proteomes" id="UP000479710">
    <property type="component" value="Unassembled WGS sequence"/>
</dbReference>
<keyword evidence="3" id="KW-1185">Reference proteome</keyword>
<accession>A0A6G1DYE3</accession>
<feature type="region of interest" description="Disordered" evidence="1">
    <location>
        <begin position="29"/>
        <end position="60"/>
    </location>
</feature>
<reference evidence="2 3" key="1">
    <citation type="submission" date="2019-11" db="EMBL/GenBank/DDBJ databases">
        <title>Whole genome sequence of Oryza granulata.</title>
        <authorList>
            <person name="Li W."/>
        </authorList>
    </citation>
    <scope>NUCLEOTIDE SEQUENCE [LARGE SCALE GENOMIC DNA]</scope>
    <source>
        <strain evidence="3">cv. Menghai</strain>
        <tissue evidence="2">Leaf</tissue>
    </source>
</reference>
<dbReference type="AlphaFoldDB" id="A0A6G1DYE3"/>
<protein>
    <submittedName>
        <fullName evidence="2">Uncharacterized protein</fullName>
    </submittedName>
</protein>
<sequence>MSSFGGSNPSATSISNLAFEEIEVCHSPVGNGVDSEDDISGYRASGTVHPGISSPYDGGKRWRNLAPRKFSTTCGATAQDDENGVPTVRE</sequence>
<evidence type="ECO:0000256" key="1">
    <source>
        <dbReference type="SAM" id="MobiDB-lite"/>
    </source>
</evidence>
<comment type="caution">
    <text evidence="2">The sequence shown here is derived from an EMBL/GenBank/DDBJ whole genome shotgun (WGS) entry which is preliminary data.</text>
</comment>
<name>A0A6G1DYE3_9ORYZ</name>
<proteinExistence type="predicted"/>